<name>A0A1X9I9H0_9CAUD</name>
<gene>
    <name evidence="1" type="ORF">vB_SenM-2_188</name>
</gene>
<dbReference type="Proteomes" id="UP000224711">
    <property type="component" value="Segment"/>
</dbReference>
<proteinExistence type="predicted"/>
<dbReference type="EMBL" id="KX171211">
    <property type="protein sequence ID" value="ANT44646.1"/>
    <property type="molecule type" value="Genomic_DNA"/>
</dbReference>
<evidence type="ECO:0000313" key="2">
    <source>
        <dbReference type="Proteomes" id="UP000224711"/>
    </source>
</evidence>
<protein>
    <submittedName>
        <fullName evidence="1">Uncharacterized protein</fullName>
    </submittedName>
</protein>
<organism evidence="1 2">
    <name type="scientific">Salmonella phage vB_SenM-2</name>
    <dbReference type="NCBI Taxonomy" id="1868843"/>
    <lineage>
        <taxon>Viruses</taxon>
        <taxon>Duplodnaviria</taxon>
        <taxon>Heunggongvirae</taxon>
        <taxon>Uroviricota</taxon>
        <taxon>Caudoviricetes</taxon>
        <taxon>Pantevenvirales</taxon>
        <taxon>Ackermannviridae</taxon>
        <taxon>Cvivirinae</taxon>
        <taxon>Kuttervirus</taxon>
        <taxon>Kuttervirus Det7</taxon>
    </lineage>
</organism>
<accession>A0A1X9I9H0</accession>
<sequence length="47" mass="5734">MMEFIKQLWLVYVLQNQSYDLRMVSIKNDSHPKTYDRYDPAFGLHKI</sequence>
<evidence type="ECO:0000313" key="1">
    <source>
        <dbReference type="EMBL" id="ANT44646.1"/>
    </source>
</evidence>
<reference evidence="2" key="1">
    <citation type="submission" date="2016-04" db="EMBL/GenBank/DDBJ databases">
        <authorList>
            <person name="Gasior T."/>
        </authorList>
    </citation>
    <scope>NUCLEOTIDE SEQUENCE [LARGE SCALE GENOMIC DNA]</scope>
</reference>